<dbReference type="Proteomes" id="UP001480595">
    <property type="component" value="Unassembled WGS sequence"/>
</dbReference>
<gene>
    <name evidence="1" type="ORF">PG994_014019</name>
</gene>
<comment type="caution">
    <text evidence="1">The sequence shown here is derived from an EMBL/GenBank/DDBJ whole genome shotgun (WGS) entry which is preliminary data.</text>
</comment>
<evidence type="ECO:0000313" key="1">
    <source>
        <dbReference type="EMBL" id="KAK8041012.1"/>
    </source>
</evidence>
<keyword evidence="2" id="KW-1185">Reference proteome</keyword>
<organism evidence="1 2">
    <name type="scientific">Apiospora phragmitis</name>
    <dbReference type="NCBI Taxonomy" id="2905665"/>
    <lineage>
        <taxon>Eukaryota</taxon>
        <taxon>Fungi</taxon>
        <taxon>Dikarya</taxon>
        <taxon>Ascomycota</taxon>
        <taxon>Pezizomycotina</taxon>
        <taxon>Sordariomycetes</taxon>
        <taxon>Xylariomycetidae</taxon>
        <taxon>Amphisphaeriales</taxon>
        <taxon>Apiosporaceae</taxon>
        <taxon>Apiospora</taxon>
    </lineage>
</organism>
<dbReference type="RefSeq" id="XP_066708557.1">
    <property type="nucleotide sequence ID" value="XM_066865428.1"/>
</dbReference>
<protein>
    <submittedName>
        <fullName evidence="1">Uncharacterized protein</fullName>
    </submittedName>
</protein>
<accession>A0ABR1T343</accession>
<name>A0ABR1T343_9PEZI</name>
<evidence type="ECO:0000313" key="2">
    <source>
        <dbReference type="Proteomes" id="UP001480595"/>
    </source>
</evidence>
<sequence length="123" mass="14953">MHIGTDMCIGFSRSAHKYMMQLKKSTPNRPLHEHRYAARLREAHLFSAFAFQFEADFLHVYPEEEREYAAEHYPWQWHWYSPQDWLDDGYYSYQDAAKNLFYAKQVDRSYDILEDLDEDDRAM</sequence>
<dbReference type="GeneID" id="92098491"/>
<proteinExistence type="predicted"/>
<dbReference type="EMBL" id="JAQQWL010000015">
    <property type="protein sequence ID" value="KAK8041012.1"/>
    <property type="molecule type" value="Genomic_DNA"/>
</dbReference>
<reference evidence="1 2" key="1">
    <citation type="submission" date="2023-01" db="EMBL/GenBank/DDBJ databases">
        <title>Analysis of 21 Apiospora genomes using comparative genomics revels a genus with tremendous synthesis potential of carbohydrate active enzymes and secondary metabolites.</title>
        <authorList>
            <person name="Sorensen T."/>
        </authorList>
    </citation>
    <scope>NUCLEOTIDE SEQUENCE [LARGE SCALE GENOMIC DNA]</scope>
    <source>
        <strain evidence="1 2">CBS 135458</strain>
    </source>
</reference>